<dbReference type="AlphaFoldDB" id="K0R4T1"/>
<dbReference type="GO" id="GO:0005829">
    <property type="term" value="C:cytosol"/>
    <property type="evidence" value="ECO:0007669"/>
    <property type="project" value="TreeGrafter"/>
</dbReference>
<dbReference type="eggNOG" id="ENOG502S3H6">
    <property type="taxonomic scope" value="Eukaryota"/>
</dbReference>
<accession>K0R4T1</accession>
<sequence length="377" mass="41787">PDIKLFPTATSSPHHAPNAMSEALVRPIIEPFHSLHSPTQMRQLALVAHNHMKPAMHDFIIQYGEVLRKFRVTGTETTMSICKREWKEKEGIVYGETCTSGPLGGDAEISSSLVRGDIGAVVFFIDPLSPHPHQADIDSLCRLCIVHDVPIMHNRSSAIPLMLMLKTALETPGMAERVIPSFFRTLESPAVADYKLKQAEMMSQHMKRRAFLSSDDGVQSSPARLGERGLSRDMLGRSMLLSSETINEIQEEVNSTNRGNPTTCLPLRDPLGNSIHCTNRNLLAGLEEVDTDRRASVTVPRSLRSSVATMESVEEAIEEDVLSSGEFEAKPESSSLVSSAALDTVSTVDPHRPTSSGRMPRAKRWFRRSFLLFLYKL</sequence>
<dbReference type="SUPFAM" id="SSF52335">
    <property type="entry name" value="Methylglyoxal synthase-like"/>
    <property type="match status" value="1"/>
</dbReference>
<dbReference type="PANTHER" id="PTHR30492">
    <property type="entry name" value="METHYLGLYOXAL SYNTHASE"/>
    <property type="match status" value="1"/>
</dbReference>
<feature type="non-terminal residue" evidence="1">
    <location>
        <position position="1"/>
    </location>
</feature>
<dbReference type="PANTHER" id="PTHR30492:SF0">
    <property type="entry name" value="METHYLGLYOXAL SYNTHASE"/>
    <property type="match status" value="1"/>
</dbReference>
<evidence type="ECO:0000313" key="2">
    <source>
        <dbReference type="Proteomes" id="UP000266841"/>
    </source>
</evidence>
<name>K0R4T1_THAOC</name>
<dbReference type="OrthoDB" id="43008at2759"/>
<organism evidence="1 2">
    <name type="scientific">Thalassiosira oceanica</name>
    <name type="common">Marine diatom</name>
    <dbReference type="NCBI Taxonomy" id="159749"/>
    <lineage>
        <taxon>Eukaryota</taxon>
        <taxon>Sar</taxon>
        <taxon>Stramenopiles</taxon>
        <taxon>Ochrophyta</taxon>
        <taxon>Bacillariophyta</taxon>
        <taxon>Coscinodiscophyceae</taxon>
        <taxon>Thalassiosirophycidae</taxon>
        <taxon>Thalassiosirales</taxon>
        <taxon>Thalassiosiraceae</taxon>
        <taxon>Thalassiosira</taxon>
    </lineage>
</organism>
<protein>
    <recommendedName>
        <fullName evidence="3">MGS-like domain-containing protein</fullName>
    </recommendedName>
</protein>
<evidence type="ECO:0000313" key="1">
    <source>
        <dbReference type="EMBL" id="EJK48173.1"/>
    </source>
</evidence>
<dbReference type="Proteomes" id="UP000266841">
    <property type="component" value="Unassembled WGS sequence"/>
</dbReference>
<dbReference type="NCBIfam" id="NF003559">
    <property type="entry name" value="PRK05234.1"/>
    <property type="match status" value="1"/>
</dbReference>
<dbReference type="Gene3D" id="3.40.50.1380">
    <property type="entry name" value="Methylglyoxal synthase-like domain"/>
    <property type="match status" value="1"/>
</dbReference>
<proteinExistence type="predicted"/>
<dbReference type="InterPro" id="IPR036914">
    <property type="entry name" value="MGS-like_dom_sf"/>
</dbReference>
<keyword evidence="2" id="KW-1185">Reference proteome</keyword>
<dbReference type="GO" id="GO:0019242">
    <property type="term" value="P:methylglyoxal biosynthetic process"/>
    <property type="evidence" value="ECO:0007669"/>
    <property type="project" value="InterPro"/>
</dbReference>
<dbReference type="GO" id="GO:0008929">
    <property type="term" value="F:methylglyoxal synthase activity"/>
    <property type="evidence" value="ECO:0007669"/>
    <property type="project" value="InterPro"/>
</dbReference>
<evidence type="ECO:0008006" key="3">
    <source>
        <dbReference type="Google" id="ProtNLM"/>
    </source>
</evidence>
<comment type="caution">
    <text evidence="1">The sequence shown here is derived from an EMBL/GenBank/DDBJ whole genome shotgun (WGS) entry which is preliminary data.</text>
</comment>
<gene>
    <name evidence="1" type="ORF">THAOC_33054</name>
</gene>
<dbReference type="EMBL" id="AGNL01046190">
    <property type="protein sequence ID" value="EJK48173.1"/>
    <property type="molecule type" value="Genomic_DNA"/>
</dbReference>
<reference evidence="1 2" key="1">
    <citation type="journal article" date="2012" name="Genome Biol.">
        <title>Genome and low-iron response of an oceanic diatom adapted to chronic iron limitation.</title>
        <authorList>
            <person name="Lommer M."/>
            <person name="Specht M."/>
            <person name="Roy A.S."/>
            <person name="Kraemer L."/>
            <person name="Andreson R."/>
            <person name="Gutowska M.A."/>
            <person name="Wolf J."/>
            <person name="Bergner S.V."/>
            <person name="Schilhabel M.B."/>
            <person name="Klostermeier U.C."/>
            <person name="Beiko R.G."/>
            <person name="Rosenstiel P."/>
            <person name="Hippler M."/>
            <person name="Laroche J."/>
        </authorList>
    </citation>
    <scope>NUCLEOTIDE SEQUENCE [LARGE SCALE GENOMIC DNA]</scope>
    <source>
        <strain evidence="1 2">CCMP1005</strain>
    </source>
</reference>
<dbReference type="InterPro" id="IPR004363">
    <property type="entry name" value="Methylgl_synth"/>
</dbReference>